<organism evidence="2 3">
    <name type="scientific">Frankia canadensis</name>
    <dbReference type="NCBI Taxonomy" id="1836972"/>
    <lineage>
        <taxon>Bacteria</taxon>
        <taxon>Bacillati</taxon>
        <taxon>Actinomycetota</taxon>
        <taxon>Actinomycetes</taxon>
        <taxon>Frankiales</taxon>
        <taxon>Frankiaceae</taxon>
        <taxon>Frankia</taxon>
    </lineage>
</organism>
<evidence type="ECO:0000256" key="1">
    <source>
        <dbReference type="SAM" id="MobiDB-lite"/>
    </source>
</evidence>
<feature type="region of interest" description="Disordered" evidence="1">
    <location>
        <begin position="276"/>
        <end position="336"/>
    </location>
</feature>
<feature type="compositionally biased region" description="Pro residues" evidence="1">
    <location>
        <begin position="292"/>
        <end position="309"/>
    </location>
</feature>
<feature type="compositionally biased region" description="Basic and acidic residues" evidence="1">
    <location>
        <begin position="460"/>
        <end position="477"/>
    </location>
</feature>
<sequence>MGRATGPMRSAPGAGGGLTSKRAVTKGRRSVADRMSAGPRDPGRDEAARRAGVDTAPGEVAAPEGVPDVEEEARLDAEADVAAPALVAPALEAPVLDADVLDADVLDVAVPPARVDPVVVRVAPAPALPVAARLVLARVAGDRVVAADAAAAPVAALAAFAVPAFAVPVLLVPVLLAVAFTAPALVPRAAVALAAFDFTAPRPAASPPAAACRAAPVTRAVAAVDRAEVEPPDPAEAPDLVVVGMARADPAVPAVEDELVAPAAFGLPSAGATVPGDAGAPPITEEPLRVAPVPPAAGVPDVPSRPGPPGGGGAAGDTNVGLTKAPPTVPRRPTPFGRAPFGPAPFLELVLAMERFLPPASQRLLKVIGSLRWVHSLAAGGPSRYRTRQSVGRLVRREPPTAMPIRDGETDMKHPDRLIQDGDKVGAVGLEPLLVGAHRHPEVRGRNRLRQQRGRGLRRPVRDELGDDRAPARETQRRMRLQGRRAQDQRHAATQPGAFGGRIGVEVKNRPAQRGQHRFVRRGGGECRAHDLEVRVEVSPGEIVLGREIPEDGAPAYARLAGDVVDRRLLKTSLGEHPQRQVLEF</sequence>
<keyword evidence="3" id="KW-1185">Reference proteome</keyword>
<feature type="region of interest" description="Disordered" evidence="1">
    <location>
        <begin position="1"/>
        <end position="67"/>
    </location>
</feature>
<name>A0A2I2KJU1_9ACTN</name>
<feature type="region of interest" description="Disordered" evidence="1">
    <location>
        <begin position="443"/>
        <end position="502"/>
    </location>
</feature>
<protein>
    <submittedName>
        <fullName evidence="2">Uncharacterized protein</fullName>
    </submittedName>
</protein>
<dbReference type="Proteomes" id="UP000234331">
    <property type="component" value="Unassembled WGS sequence"/>
</dbReference>
<reference evidence="2 3" key="1">
    <citation type="submission" date="2017-06" db="EMBL/GenBank/DDBJ databases">
        <authorList>
            <person name="Kim H.J."/>
            <person name="Triplett B.A."/>
        </authorList>
    </citation>
    <scope>NUCLEOTIDE SEQUENCE [LARGE SCALE GENOMIC DNA]</scope>
    <source>
        <strain evidence="2">FRACA_ARgP5</strain>
    </source>
</reference>
<dbReference type="AlphaFoldDB" id="A0A2I2KJU1"/>
<evidence type="ECO:0000313" key="3">
    <source>
        <dbReference type="Proteomes" id="UP000234331"/>
    </source>
</evidence>
<gene>
    <name evidence="2" type="ORF">FRACA_120002</name>
</gene>
<accession>A0A2I2KJU1</accession>
<feature type="compositionally biased region" description="Basic and acidic residues" evidence="1">
    <location>
        <begin position="41"/>
        <end position="52"/>
    </location>
</feature>
<feature type="compositionally biased region" description="Basic residues" evidence="1">
    <location>
        <begin position="446"/>
        <end position="459"/>
    </location>
</feature>
<proteinExistence type="predicted"/>
<dbReference type="EMBL" id="FZMO01000024">
    <property type="protein sequence ID" value="SNQ45939.1"/>
    <property type="molecule type" value="Genomic_DNA"/>
</dbReference>
<evidence type="ECO:0000313" key="2">
    <source>
        <dbReference type="EMBL" id="SNQ45939.1"/>
    </source>
</evidence>